<dbReference type="SMART" id="SM00450">
    <property type="entry name" value="RHOD"/>
    <property type="match status" value="1"/>
</dbReference>
<dbReference type="PANTHER" id="PTHR43031:SF1">
    <property type="entry name" value="PYRIDINE NUCLEOTIDE-DISULPHIDE OXIDOREDUCTASE"/>
    <property type="match status" value="1"/>
</dbReference>
<dbReference type="Gene3D" id="2.60.120.10">
    <property type="entry name" value="Jelly Rolls"/>
    <property type="match status" value="1"/>
</dbReference>
<dbReference type="Gene3D" id="3.40.250.10">
    <property type="entry name" value="Rhodanese-like domain"/>
    <property type="match status" value="1"/>
</dbReference>
<dbReference type="Pfam" id="PF00027">
    <property type="entry name" value="cNMP_binding"/>
    <property type="match status" value="1"/>
</dbReference>
<sequence>MTNDALPMNLQTVRLDILQRLEPIRSLSDVRLCELAALCTTETVGRGLDPFRVQGVQGQSVYLLSGELKLTYVDRSSFVLVGGSEGSHWPLGKHTQPLRDAKAITDIELIRVDDEMLDVIMTWDQLSAGVDPSANGPAATDWRLMSGAFRLQSLMDGSLSRLPSASIDELFKRFERIKVKKGAAILREGDAGDFYYIIENGRCEVTRKVGGVDMPLAELKAGDAFGEEALVVEGKRNATVCMQTSGVLLRLKKSDFIELLREPLLKRLSWRDAAQQVTAGAVWLDVRYPSEYRNDRLPGAVNVPLSEIRNAIGLLDRDREYIAYCQSGRRSSAAAFLLSQRGYRACCLEGGLKANPVADRC</sequence>
<dbReference type="PRINTS" id="PR00103">
    <property type="entry name" value="CAMPKINASE"/>
</dbReference>
<evidence type="ECO:0000259" key="1">
    <source>
        <dbReference type="PROSITE" id="PS50042"/>
    </source>
</evidence>
<protein>
    <submittedName>
        <fullName evidence="3">Putative transcriptional regulator, Crp/Fnr family</fullName>
    </submittedName>
</protein>
<dbReference type="SUPFAM" id="SSF51206">
    <property type="entry name" value="cAMP-binding domain-like"/>
    <property type="match status" value="1"/>
</dbReference>
<dbReference type="PROSITE" id="PS50206">
    <property type="entry name" value="RHODANESE_3"/>
    <property type="match status" value="1"/>
</dbReference>
<reference evidence="3 4" key="1">
    <citation type="submission" date="2016-06" db="EMBL/GenBank/DDBJ databases">
        <authorList>
            <person name="Kjaerup R.B."/>
            <person name="Dalgaard T.S."/>
            <person name="Juul-Madsen H.R."/>
        </authorList>
    </citation>
    <scope>NUCLEOTIDE SEQUENCE [LARGE SCALE GENOMIC DNA]</scope>
    <source>
        <strain evidence="3">2</strain>
    </source>
</reference>
<accession>A0A1A8XUU0</accession>
<dbReference type="CDD" id="cd00038">
    <property type="entry name" value="CAP_ED"/>
    <property type="match status" value="1"/>
</dbReference>
<dbReference type="InterPro" id="IPR036873">
    <property type="entry name" value="Rhodanese-like_dom_sf"/>
</dbReference>
<proteinExistence type="predicted"/>
<dbReference type="InterPro" id="IPR000595">
    <property type="entry name" value="cNMP-bd_dom"/>
</dbReference>
<dbReference type="Pfam" id="PF00581">
    <property type="entry name" value="Rhodanese"/>
    <property type="match status" value="1"/>
</dbReference>
<dbReference type="SMART" id="SM00100">
    <property type="entry name" value="cNMP"/>
    <property type="match status" value="1"/>
</dbReference>
<dbReference type="PROSITE" id="PS50042">
    <property type="entry name" value="CNMP_BINDING_3"/>
    <property type="match status" value="1"/>
</dbReference>
<dbReference type="InterPro" id="IPR014710">
    <property type="entry name" value="RmlC-like_jellyroll"/>
</dbReference>
<keyword evidence="4" id="KW-1185">Reference proteome</keyword>
<dbReference type="AlphaFoldDB" id="A0A1A8XUU0"/>
<dbReference type="InterPro" id="IPR001763">
    <property type="entry name" value="Rhodanese-like_dom"/>
</dbReference>
<dbReference type="InterPro" id="IPR050229">
    <property type="entry name" value="GlpE_sulfurtransferase"/>
</dbReference>
<evidence type="ECO:0000313" key="3">
    <source>
        <dbReference type="EMBL" id="SBT08496.1"/>
    </source>
</evidence>
<dbReference type="PANTHER" id="PTHR43031">
    <property type="entry name" value="FAD-DEPENDENT OXIDOREDUCTASE"/>
    <property type="match status" value="1"/>
</dbReference>
<feature type="domain" description="Cyclic nucleotide-binding" evidence="1">
    <location>
        <begin position="158"/>
        <end position="260"/>
    </location>
</feature>
<name>A0A1A8XUU0_9RHOO</name>
<dbReference type="EMBL" id="FLQY01000201">
    <property type="protein sequence ID" value="SBT08496.1"/>
    <property type="molecule type" value="Genomic_DNA"/>
</dbReference>
<dbReference type="InterPro" id="IPR018490">
    <property type="entry name" value="cNMP-bd_dom_sf"/>
</dbReference>
<evidence type="ECO:0000259" key="2">
    <source>
        <dbReference type="PROSITE" id="PS50206"/>
    </source>
</evidence>
<dbReference type="CDD" id="cd00158">
    <property type="entry name" value="RHOD"/>
    <property type="match status" value="1"/>
</dbReference>
<evidence type="ECO:0000313" key="4">
    <source>
        <dbReference type="Proteomes" id="UP000199600"/>
    </source>
</evidence>
<dbReference type="SUPFAM" id="SSF52821">
    <property type="entry name" value="Rhodanese/Cell cycle control phosphatase"/>
    <property type="match status" value="1"/>
</dbReference>
<gene>
    <name evidence="3" type="ORF">PROAA_280012</name>
</gene>
<dbReference type="Proteomes" id="UP000199600">
    <property type="component" value="Unassembled WGS sequence"/>
</dbReference>
<organism evidence="3 4">
    <name type="scientific">Candidatus Propionivibrio aalborgensis</name>
    <dbReference type="NCBI Taxonomy" id="1860101"/>
    <lineage>
        <taxon>Bacteria</taxon>
        <taxon>Pseudomonadati</taxon>
        <taxon>Pseudomonadota</taxon>
        <taxon>Betaproteobacteria</taxon>
        <taxon>Rhodocyclales</taxon>
        <taxon>Rhodocyclaceae</taxon>
        <taxon>Propionivibrio</taxon>
    </lineage>
</organism>
<feature type="domain" description="Rhodanese" evidence="2">
    <location>
        <begin position="277"/>
        <end position="358"/>
    </location>
</feature>